<dbReference type="NCBIfam" id="TIGR00287">
    <property type="entry name" value="cas1"/>
    <property type="match status" value="1"/>
</dbReference>
<reference evidence="11 12" key="1">
    <citation type="submission" date="2020-08" db="EMBL/GenBank/DDBJ databases">
        <title>Genome public.</title>
        <authorList>
            <person name="Liu C."/>
            <person name="Sun Q."/>
        </authorList>
    </citation>
    <scope>NUCLEOTIDE SEQUENCE [LARGE SCALE GENOMIC DNA]</scope>
    <source>
        <strain evidence="11 12">NSJ-43</strain>
    </source>
</reference>
<evidence type="ECO:0000256" key="10">
    <source>
        <dbReference type="HAMAP-Rule" id="MF_01470"/>
    </source>
</evidence>
<feature type="binding site" evidence="10">
    <location>
        <position position="146"/>
    </location>
    <ligand>
        <name>Mn(2+)</name>
        <dbReference type="ChEBI" id="CHEBI:29035"/>
    </ligand>
</feature>
<keyword evidence="2 10" id="KW-0479">Metal-binding</keyword>
<keyword evidence="1 10" id="KW-0540">Nuclease</keyword>
<dbReference type="PANTHER" id="PTHR34353">
    <property type="entry name" value="CRISPR-ASSOCIATED ENDONUCLEASE CAS1 1"/>
    <property type="match status" value="1"/>
</dbReference>
<evidence type="ECO:0000256" key="7">
    <source>
        <dbReference type="ARBA" id="ARBA00023125"/>
    </source>
</evidence>
<proteinExistence type="inferred from homology"/>
<accession>A0ABR7FYD5</accession>
<dbReference type="Pfam" id="PF01867">
    <property type="entry name" value="Cas_Cas1"/>
    <property type="match status" value="1"/>
</dbReference>
<keyword evidence="12" id="KW-1185">Reference proteome</keyword>
<comment type="subunit">
    <text evidence="9 10">Homodimer, forms a heterotetramer with a Cas2 homodimer.</text>
</comment>
<dbReference type="EC" id="3.1.-.-" evidence="10"/>
<evidence type="ECO:0000256" key="3">
    <source>
        <dbReference type="ARBA" id="ARBA00022759"/>
    </source>
</evidence>
<keyword evidence="6 10" id="KW-0051">Antiviral defense</keyword>
<keyword evidence="7 10" id="KW-0238">DNA-binding</keyword>
<dbReference type="HAMAP" id="MF_01470">
    <property type="entry name" value="Cas1"/>
    <property type="match status" value="1"/>
</dbReference>
<evidence type="ECO:0000256" key="8">
    <source>
        <dbReference type="ARBA" id="ARBA00023211"/>
    </source>
</evidence>
<comment type="cofactor">
    <cofactor evidence="10">
        <name>Mg(2+)</name>
        <dbReference type="ChEBI" id="CHEBI:18420"/>
    </cofactor>
    <cofactor evidence="10">
        <name>Mn(2+)</name>
        <dbReference type="ChEBI" id="CHEBI:29035"/>
    </cofactor>
</comment>
<dbReference type="InterPro" id="IPR042211">
    <property type="entry name" value="CRISPR-assoc_Cas1_N"/>
</dbReference>
<feature type="binding site" evidence="10">
    <location>
        <position position="217"/>
    </location>
    <ligand>
        <name>Mn(2+)</name>
        <dbReference type="ChEBI" id="CHEBI:29035"/>
    </ligand>
</feature>
<feature type="binding site" evidence="10">
    <location>
        <position position="202"/>
    </location>
    <ligand>
        <name>Mn(2+)</name>
        <dbReference type="ChEBI" id="CHEBI:29035"/>
    </ligand>
</feature>
<keyword evidence="3 10" id="KW-0255">Endonuclease</keyword>
<dbReference type="Proteomes" id="UP000628463">
    <property type="component" value="Unassembled WGS sequence"/>
</dbReference>
<protein>
    <recommendedName>
        <fullName evidence="10">CRISPR-associated endonuclease Cas1</fullName>
        <ecNumber evidence="10">3.1.-.-</ecNumber>
    </recommendedName>
</protein>
<dbReference type="InterPro" id="IPR042206">
    <property type="entry name" value="CRISPR-assoc_Cas1_C"/>
</dbReference>
<dbReference type="Gene3D" id="3.100.10.20">
    <property type="entry name" value="CRISPR-associated endonuclease Cas1, N-terminal domain"/>
    <property type="match status" value="1"/>
</dbReference>
<dbReference type="InterPro" id="IPR050646">
    <property type="entry name" value="Cas1"/>
</dbReference>
<evidence type="ECO:0000256" key="4">
    <source>
        <dbReference type="ARBA" id="ARBA00022801"/>
    </source>
</evidence>
<evidence type="ECO:0000256" key="9">
    <source>
        <dbReference type="ARBA" id="ARBA00038592"/>
    </source>
</evidence>
<evidence type="ECO:0000313" key="12">
    <source>
        <dbReference type="Proteomes" id="UP000628463"/>
    </source>
</evidence>
<dbReference type="NCBIfam" id="TIGR03639">
    <property type="entry name" value="cas1_NMENI"/>
    <property type="match status" value="1"/>
</dbReference>
<keyword evidence="4 10" id="KW-0378">Hydrolase</keyword>
<name>A0ABR7FYD5_9FIRM</name>
<dbReference type="Gene3D" id="1.20.120.920">
    <property type="entry name" value="CRISPR-associated endonuclease Cas1, C-terminal domain"/>
    <property type="match status" value="1"/>
</dbReference>
<dbReference type="InterPro" id="IPR019855">
    <property type="entry name" value="CRISPR-assoc_Cas1_NMENI"/>
</dbReference>
<comment type="caution">
    <text evidence="11">The sequence shown here is derived from an EMBL/GenBank/DDBJ whole genome shotgun (WGS) entry which is preliminary data.</text>
</comment>
<evidence type="ECO:0000256" key="5">
    <source>
        <dbReference type="ARBA" id="ARBA00022842"/>
    </source>
</evidence>
<dbReference type="GO" id="GO:0004519">
    <property type="term" value="F:endonuclease activity"/>
    <property type="evidence" value="ECO:0007669"/>
    <property type="project" value="UniProtKB-KW"/>
</dbReference>
<sequence length="290" mass="33577">MSWRTVVISSSAKLDYHMGYMVVRKDEEIKIHISEISILIIESTAVSLTAALLSELTKKKIKVIFCDEKRNPSSELVSYYGAHDTSEKIRRQMAWTNDVKSIIWTEIVREKILKQAKHLDEWNLAEAEMLYNYINEIEIGDASNREGHAAKVYFNALFGKDFTRTEENSINAALNYGYGIILSTFNREIVSNGYITQIGLFHDNMFNQFNLGSDLMEPFRPLVDYIVMSLMPQKFEREEKLEILRILQQEVTIAGRREVVNNAIKIYCKSVFDALNENDTSLIKFYKDEL</sequence>
<evidence type="ECO:0000256" key="6">
    <source>
        <dbReference type="ARBA" id="ARBA00023118"/>
    </source>
</evidence>
<dbReference type="RefSeq" id="WP_186835838.1">
    <property type="nucleotide sequence ID" value="NZ_JACOPD010000001.1"/>
</dbReference>
<keyword evidence="5 10" id="KW-0460">Magnesium</keyword>
<comment type="similarity">
    <text evidence="10">Belongs to the CRISPR-associated endonuclease Cas1 family.</text>
</comment>
<evidence type="ECO:0000256" key="2">
    <source>
        <dbReference type="ARBA" id="ARBA00022723"/>
    </source>
</evidence>
<comment type="function">
    <text evidence="10">CRISPR (clustered regularly interspaced short palindromic repeat), is an adaptive immune system that provides protection against mobile genetic elements (viruses, transposable elements and conjugative plasmids). CRISPR clusters contain spacers, sequences complementary to antecedent mobile elements, and target invading nucleic acids. CRISPR clusters are transcribed and processed into CRISPR RNA (crRNA). Acts as a dsDNA endonuclease. Involved in the integration of spacer DNA into the CRISPR cassette.</text>
</comment>
<evidence type="ECO:0000313" key="11">
    <source>
        <dbReference type="EMBL" id="MBC5679501.1"/>
    </source>
</evidence>
<dbReference type="EMBL" id="JACOPD010000001">
    <property type="protein sequence ID" value="MBC5679501.1"/>
    <property type="molecule type" value="Genomic_DNA"/>
</dbReference>
<gene>
    <name evidence="10 11" type="primary">cas1</name>
    <name evidence="11" type="ORF">H8S01_00785</name>
</gene>
<organism evidence="11 12">
    <name type="scientific">Lachnospira hominis</name>
    <name type="common">ex Liu et al. 2021</name>
    <dbReference type="NCBI Taxonomy" id="2763051"/>
    <lineage>
        <taxon>Bacteria</taxon>
        <taxon>Bacillati</taxon>
        <taxon>Bacillota</taxon>
        <taxon>Clostridia</taxon>
        <taxon>Lachnospirales</taxon>
        <taxon>Lachnospiraceae</taxon>
        <taxon>Lachnospira</taxon>
    </lineage>
</organism>
<dbReference type="InterPro" id="IPR002729">
    <property type="entry name" value="CRISPR-assoc_Cas1"/>
</dbReference>
<keyword evidence="8 10" id="KW-0464">Manganese</keyword>
<evidence type="ECO:0000256" key="1">
    <source>
        <dbReference type="ARBA" id="ARBA00022722"/>
    </source>
</evidence>
<dbReference type="PANTHER" id="PTHR34353:SF2">
    <property type="entry name" value="CRISPR-ASSOCIATED ENDONUCLEASE CAS1 1"/>
    <property type="match status" value="1"/>
</dbReference>